<dbReference type="InterPro" id="IPR011761">
    <property type="entry name" value="ATP-grasp"/>
</dbReference>
<keyword evidence="7" id="KW-0479">Metal-binding</keyword>
<dbReference type="InterPro" id="IPR000291">
    <property type="entry name" value="D-Ala_lig_Van_CS"/>
</dbReference>
<dbReference type="GO" id="GO:0016874">
    <property type="term" value="F:ligase activity"/>
    <property type="evidence" value="ECO:0007669"/>
    <property type="project" value="UniProtKB-KW"/>
</dbReference>
<evidence type="ECO:0000256" key="13">
    <source>
        <dbReference type="ARBA" id="ARBA00023211"/>
    </source>
</evidence>
<evidence type="ECO:0000313" key="19">
    <source>
        <dbReference type="EMBL" id="WXL27679.1"/>
    </source>
</evidence>
<evidence type="ECO:0000256" key="1">
    <source>
        <dbReference type="ARBA" id="ARBA00001936"/>
    </source>
</evidence>
<evidence type="ECO:0000256" key="5">
    <source>
        <dbReference type="ARBA" id="ARBA00010871"/>
    </source>
</evidence>
<evidence type="ECO:0000256" key="9">
    <source>
        <dbReference type="ARBA" id="ARBA00022840"/>
    </source>
</evidence>
<keyword evidence="16" id="KW-0963">Cytoplasm</keyword>
<name>A0ABZ2RTS9_ECTME</name>
<evidence type="ECO:0000313" key="20">
    <source>
        <dbReference type="Proteomes" id="UP001476583"/>
    </source>
</evidence>
<comment type="subcellular location">
    <subcellularLocation>
        <location evidence="16">Cytoplasm</location>
    </subcellularLocation>
</comment>
<dbReference type="Gene3D" id="3.30.1490.20">
    <property type="entry name" value="ATP-grasp fold, A domain"/>
    <property type="match status" value="1"/>
</dbReference>
<evidence type="ECO:0000256" key="11">
    <source>
        <dbReference type="ARBA" id="ARBA00022960"/>
    </source>
</evidence>
<keyword evidence="12 16" id="KW-0573">Peptidoglycan synthesis</keyword>
<evidence type="ECO:0000256" key="7">
    <source>
        <dbReference type="ARBA" id="ARBA00022723"/>
    </source>
</evidence>
<comment type="cofactor">
    <cofactor evidence="2">
        <name>Mg(2+)</name>
        <dbReference type="ChEBI" id="CHEBI:18420"/>
    </cofactor>
</comment>
<gene>
    <name evidence="16" type="primary">ddl</name>
    <name evidence="19" type="ORF">WG219_09605</name>
</gene>
<evidence type="ECO:0000256" key="12">
    <source>
        <dbReference type="ARBA" id="ARBA00022984"/>
    </source>
</evidence>
<reference evidence="19 20" key="1">
    <citation type="submission" date="2024-03" db="EMBL/GenBank/DDBJ databases">
        <title>Complete genome of BD2.</title>
        <authorList>
            <person name="Cao G."/>
        </authorList>
    </citation>
    <scope>NUCLEOTIDE SEQUENCE [LARGE SCALE GENOMIC DNA]</scope>
    <source>
        <strain evidence="19 20">BD2</strain>
    </source>
</reference>
<dbReference type="NCBIfam" id="TIGR01205">
    <property type="entry name" value="D_ala_D_alaTIGR"/>
    <property type="match status" value="1"/>
</dbReference>
<dbReference type="PIRSF" id="PIRSF039102">
    <property type="entry name" value="Ddl/VanB"/>
    <property type="match status" value="1"/>
</dbReference>
<dbReference type="InterPro" id="IPR005905">
    <property type="entry name" value="D_ala_D_ala"/>
</dbReference>
<feature type="domain" description="ATP-grasp" evidence="18">
    <location>
        <begin position="149"/>
        <end position="358"/>
    </location>
</feature>
<dbReference type="InterPro" id="IPR011095">
    <property type="entry name" value="Dala_Dala_lig_C"/>
</dbReference>
<evidence type="ECO:0000256" key="14">
    <source>
        <dbReference type="ARBA" id="ARBA00023316"/>
    </source>
</evidence>
<evidence type="ECO:0000256" key="8">
    <source>
        <dbReference type="ARBA" id="ARBA00022741"/>
    </source>
</evidence>
<comment type="pathway">
    <text evidence="4 16">Cell wall biogenesis; peptidoglycan biosynthesis.</text>
</comment>
<dbReference type="PROSITE" id="PS00843">
    <property type="entry name" value="DALA_DALA_LIGASE_1"/>
    <property type="match status" value="1"/>
</dbReference>
<dbReference type="Proteomes" id="UP001476583">
    <property type="component" value="Chromosome"/>
</dbReference>
<dbReference type="Pfam" id="PF07478">
    <property type="entry name" value="Dala_Dala_lig_C"/>
    <property type="match status" value="1"/>
</dbReference>
<keyword evidence="13" id="KW-0464">Manganese</keyword>
<dbReference type="InterPro" id="IPR011127">
    <property type="entry name" value="Dala_Dala_lig_N"/>
</dbReference>
<dbReference type="EMBL" id="CP148074">
    <property type="protein sequence ID" value="WXL27679.1"/>
    <property type="molecule type" value="Genomic_DNA"/>
</dbReference>
<dbReference type="InterPro" id="IPR016185">
    <property type="entry name" value="PreATP-grasp_dom_sf"/>
</dbReference>
<dbReference type="SUPFAM" id="SSF56059">
    <property type="entry name" value="Glutathione synthetase ATP-binding domain-like"/>
    <property type="match status" value="1"/>
</dbReference>
<evidence type="ECO:0000256" key="3">
    <source>
        <dbReference type="ARBA" id="ARBA00003921"/>
    </source>
</evidence>
<keyword evidence="6 16" id="KW-0436">Ligase</keyword>
<dbReference type="Pfam" id="PF01820">
    <property type="entry name" value="Dala_Dala_lig_N"/>
    <property type="match status" value="1"/>
</dbReference>
<dbReference type="Gene3D" id="3.30.470.20">
    <property type="entry name" value="ATP-grasp fold, B domain"/>
    <property type="match status" value="1"/>
</dbReference>
<dbReference type="Gene3D" id="3.40.50.20">
    <property type="match status" value="1"/>
</dbReference>
<accession>A0ABZ2RTS9</accession>
<dbReference type="HAMAP" id="MF_00047">
    <property type="entry name" value="Dala_Dala_lig"/>
    <property type="match status" value="1"/>
</dbReference>
<keyword evidence="8 17" id="KW-0547">Nucleotide-binding</keyword>
<evidence type="ECO:0000256" key="2">
    <source>
        <dbReference type="ARBA" id="ARBA00001946"/>
    </source>
</evidence>
<evidence type="ECO:0000256" key="17">
    <source>
        <dbReference type="PROSITE-ProRule" id="PRU00409"/>
    </source>
</evidence>
<proteinExistence type="inferred from homology"/>
<evidence type="ECO:0000256" key="15">
    <source>
        <dbReference type="ARBA" id="ARBA00047614"/>
    </source>
</evidence>
<keyword evidence="10" id="KW-0460">Magnesium</keyword>
<evidence type="ECO:0000256" key="10">
    <source>
        <dbReference type="ARBA" id="ARBA00022842"/>
    </source>
</evidence>
<comment type="cofactor">
    <cofactor evidence="1">
        <name>Mn(2+)</name>
        <dbReference type="ChEBI" id="CHEBI:29035"/>
    </cofactor>
</comment>
<keyword evidence="20" id="KW-1185">Reference proteome</keyword>
<evidence type="ECO:0000259" key="18">
    <source>
        <dbReference type="PROSITE" id="PS50975"/>
    </source>
</evidence>
<keyword evidence="11 16" id="KW-0133">Cell shape</keyword>
<dbReference type="PROSITE" id="PS50975">
    <property type="entry name" value="ATP_GRASP"/>
    <property type="match status" value="1"/>
</dbReference>
<protein>
    <recommendedName>
        <fullName evidence="16">D-alanine--D-alanine ligase</fullName>
        <ecNumber evidence="16">6.3.2.4</ecNumber>
    </recommendedName>
    <alternativeName>
        <fullName evidence="16">D-Ala-D-Ala ligase</fullName>
    </alternativeName>
    <alternativeName>
        <fullName evidence="16">D-alanylalanine synthetase</fullName>
    </alternativeName>
</protein>
<sequence>MSNKIRVVLLHGGRSSEHAISCVTAKEVLKAIDRERFDVIPVGITKAGNMVLVAEEDMNYALIAGALPEVTDNGSRFRWPESAESRAISVTEADGSVRSLGDVDLAFPLLHGPFGEDGTLQGMLQLLSIPFVGNGVLSSALCMDKHFTKAVLAAAGIGVAPGRSVSRAQLQRDPALIDQLDNGLRYPLYIKPARSGSSIGVSRVADASALRAAIDEALKSDDVVLIESGVIGREVEISVLGGRSGNSPRTSSVVGEIICDGRDFYDFEAKYLGAAGVTLELPARVSDSELKLLQDTAIRAFEATDCAGLARVDFFLTPEGAIVNEINTLPGFTPISMYPKLWEASGLSYTDLVTELIELALDPLSRAR</sequence>
<dbReference type="PANTHER" id="PTHR23132">
    <property type="entry name" value="D-ALANINE--D-ALANINE LIGASE"/>
    <property type="match status" value="1"/>
</dbReference>
<dbReference type="PROSITE" id="PS00844">
    <property type="entry name" value="DALA_DALA_LIGASE_2"/>
    <property type="match status" value="1"/>
</dbReference>
<comment type="similarity">
    <text evidence="5 16">Belongs to the D-alanine--D-alanine ligase family.</text>
</comment>
<dbReference type="SUPFAM" id="SSF52440">
    <property type="entry name" value="PreATP-grasp domain"/>
    <property type="match status" value="1"/>
</dbReference>
<evidence type="ECO:0000256" key="16">
    <source>
        <dbReference type="HAMAP-Rule" id="MF_00047"/>
    </source>
</evidence>
<organism evidence="19 20">
    <name type="scientific">Ectopseudomonas mendocina</name>
    <name type="common">Pseudomonas mendocina</name>
    <dbReference type="NCBI Taxonomy" id="300"/>
    <lineage>
        <taxon>Bacteria</taxon>
        <taxon>Pseudomonadati</taxon>
        <taxon>Pseudomonadota</taxon>
        <taxon>Gammaproteobacteria</taxon>
        <taxon>Pseudomonadales</taxon>
        <taxon>Pseudomonadaceae</taxon>
        <taxon>Ectopseudomonas</taxon>
    </lineage>
</organism>
<dbReference type="PANTHER" id="PTHR23132:SF25">
    <property type="entry name" value="D-ALANINE--D-ALANINE LIGASE A"/>
    <property type="match status" value="1"/>
</dbReference>
<evidence type="ECO:0000256" key="4">
    <source>
        <dbReference type="ARBA" id="ARBA00004752"/>
    </source>
</evidence>
<comment type="function">
    <text evidence="3 16">Cell wall formation.</text>
</comment>
<evidence type="ECO:0000256" key="6">
    <source>
        <dbReference type="ARBA" id="ARBA00022598"/>
    </source>
</evidence>
<comment type="catalytic activity">
    <reaction evidence="15 16">
        <text>2 D-alanine + ATP = D-alanyl-D-alanine + ADP + phosphate + H(+)</text>
        <dbReference type="Rhea" id="RHEA:11224"/>
        <dbReference type="ChEBI" id="CHEBI:15378"/>
        <dbReference type="ChEBI" id="CHEBI:30616"/>
        <dbReference type="ChEBI" id="CHEBI:43474"/>
        <dbReference type="ChEBI" id="CHEBI:57416"/>
        <dbReference type="ChEBI" id="CHEBI:57822"/>
        <dbReference type="ChEBI" id="CHEBI:456216"/>
        <dbReference type="EC" id="6.3.2.4"/>
    </reaction>
</comment>
<keyword evidence="9 17" id="KW-0067">ATP-binding</keyword>
<dbReference type="EC" id="6.3.2.4" evidence="16"/>
<dbReference type="NCBIfam" id="NF002528">
    <property type="entry name" value="PRK01966.1-4"/>
    <property type="match status" value="1"/>
</dbReference>
<dbReference type="InterPro" id="IPR013815">
    <property type="entry name" value="ATP_grasp_subdomain_1"/>
</dbReference>
<keyword evidence="14 16" id="KW-0961">Cell wall biogenesis/degradation</keyword>